<dbReference type="GO" id="GO:0047443">
    <property type="term" value="F:4-hydroxy-4-methyl-2-oxoglutarate aldolase activity"/>
    <property type="evidence" value="ECO:0007669"/>
    <property type="project" value="TreeGrafter"/>
</dbReference>
<name>A0A319DG22_9EURO</name>
<dbReference type="EMBL" id="KZ825840">
    <property type="protein sequence ID" value="PYH96269.1"/>
    <property type="molecule type" value="Genomic_DNA"/>
</dbReference>
<dbReference type="VEuPathDB" id="FungiDB:BO71DRAFT_321229"/>
<feature type="binding site" evidence="1">
    <location>
        <position position="143"/>
    </location>
    <ligand>
        <name>substrate</name>
    </ligand>
</feature>
<evidence type="ECO:0000313" key="2">
    <source>
        <dbReference type="EMBL" id="PYH96269.1"/>
    </source>
</evidence>
<sequence>MPTTLEEKLAILQNYSACDVSDALLKLQPQTPGTPARAGYLADLTLHPSPSPINHPKIKTIAPASTIKFLPKNAPDPPLPLPTQTHHPTLIPKSTPWADLTPAHTIMVLEQPPHQHCAVVGGINALRMKQLGARGVVVGGRVRDMAEIGASGLGVWARGGSTIGSGAEARAGVWGGG</sequence>
<dbReference type="GO" id="GO:0008948">
    <property type="term" value="F:oxaloacetate decarboxylase activity"/>
    <property type="evidence" value="ECO:0007669"/>
    <property type="project" value="TreeGrafter"/>
</dbReference>
<keyword evidence="1" id="KW-0479">Metal-binding</keyword>
<feature type="binding site" evidence="1">
    <location>
        <position position="144"/>
    </location>
    <ligand>
        <name>Mg(2+)</name>
        <dbReference type="ChEBI" id="CHEBI:18420"/>
    </ligand>
</feature>
<dbReference type="PANTHER" id="PTHR33254:SF4">
    <property type="entry name" value="4-HYDROXY-4-METHYL-2-OXOGLUTARATE ALDOLASE 3-RELATED"/>
    <property type="match status" value="1"/>
</dbReference>
<dbReference type="OrthoDB" id="1476984at2759"/>
<reference evidence="2 3" key="1">
    <citation type="submission" date="2018-02" db="EMBL/GenBank/DDBJ databases">
        <title>The genomes of Aspergillus section Nigri reveals drivers in fungal speciation.</title>
        <authorList>
            <consortium name="DOE Joint Genome Institute"/>
            <person name="Vesth T.C."/>
            <person name="Nybo J."/>
            <person name="Theobald S."/>
            <person name="Brandl J."/>
            <person name="Frisvad J.C."/>
            <person name="Nielsen K.F."/>
            <person name="Lyhne E.K."/>
            <person name="Kogle M.E."/>
            <person name="Kuo A."/>
            <person name="Riley R."/>
            <person name="Clum A."/>
            <person name="Nolan M."/>
            <person name="Lipzen A."/>
            <person name="Salamov A."/>
            <person name="Henrissat B."/>
            <person name="Wiebenga A."/>
            <person name="De vries R.P."/>
            <person name="Grigoriev I.V."/>
            <person name="Mortensen U.H."/>
            <person name="Andersen M.R."/>
            <person name="Baker S.E."/>
        </authorList>
    </citation>
    <scope>NUCLEOTIDE SEQUENCE [LARGE SCALE GENOMIC DNA]</scope>
    <source>
        <strain evidence="2 3">CBS 707.79</strain>
    </source>
</reference>
<dbReference type="GO" id="GO:0046872">
    <property type="term" value="F:metal ion binding"/>
    <property type="evidence" value="ECO:0007669"/>
    <property type="project" value="UniProtKB-KW"/>
</dbReference>
<keyword evidence="3" id="KW-1185">Reference proteome</keyword>
<comment type="cofactor">
    <cofactor evidence="1">
        <name>Mg(2+)</name>
        <dbReference type="ChEBI" id="CHEBI:18420"/>
    </cofactor>
</comment>
<dbReference type="Pfam" id="PF03737">
    <property type="entry name" value="RraA-like"/>
    <property type="match status" value="1"/>
</dbReference>
<dbReference type="SUPFAM" id="SSF89562">
    <property type="entry name" value="RraA-like"/>
    <property type="match status" value="1"/>
</dbReference>
<dbReference type="Gene3D" id="3.50.30.40">
    <property type="entry name" value="Ribonuclease E inhibitor RraA/RraA-like"/>
    <property type="match status" value="1"/>
</dbReference>
<dbReference type="InterPro" id="IPR036704">
    <property type="entry name" value="RraA/RraA-like_sf"/>
</dbReference>
<dbReference type="PANTHER" id="PTHR33254">
    <property type="entry name" value="4-HYDROXY-4-METHYL-2-OXOGLUTARATE ALDOLASE 3-RELATED"/>
    <property type="match status" value="1"/>
</dbReference>
<keyword evidence="1" id="KW-0460">Magnesium</keyword>
<dbReference type="Proteomes" id="UP000247810">
    <property type="component" value="Unassembled WGS sequence"/>
</dbReference>
<evidence type="ECO:0000313" key="3">
    <source>
        <dbReference type="Proteomes" id="UP000247810"/>
    </source>
</evidence>
<gene>
    <name evidence="2" type="ORF">BO71DRAFT_321229</name>
</gene>
<proteinExistence type="predicted"/>
<evidence type="ECO:0008006" key="4">
    <source>
        <dbReference type="Google" id="ProtNLM"/>
    </source>
</evidence>
<dbReference type="AlphaFoldDB" id="A0A319DG22"/>
<evidence type="ECO:0000256" key="1">
    <source>
        <dbReference type="PIRSR" id="PIRSR605493-1"/>
    </source>
</evidence>
<accession>A0A319DG22</accession>
<organism evidence="2 3">
    <name type="scientific">Aspergillus ellipticus CBS 707.79</name>
    <dbReference type="NCBI Taxonomy" id="1448320"/>
    <lineage>
        <taxon>Eukaryota</taxon>
        <taxon>Fungi</taxon>
        <taxon>Dikarya</taxon>
        <taxon>Ascomycota</taxon>
        <taxon>Pezizomycotina</taxon>
        <taxon>Eurotiomycetes</taxon>
        <taxon>Eurotiomycetidae</taxon>
        <taxon>Eurotiales</taxon>
        <taxon>Aspergillaceae</taxon>
        <taxon>Aspergillus</taxon>
        <taxon>Aspergillus subgen. Circumdati</taxon>
    </lineage>
</organism>
<dbReference type="STRING" id="1448320.A0A319DG22"/>
<dbReference type="InterPro" id="IPR005493">
    <property type="entry name" value="RraA/RraA-like"/>
</dbReference>
<protein>
    <recommendedName>
        <fullName evidence="4">RraA-like protein</fullName>
    </recommendedName>
</protein>